<dbReference type="Pfam" id="PF14411">
    <property type="entry name" value="LHH"/>
    <property type="match status" value="1"/>
</dbReference>
<dbReference type="Proteomes" id="UP000093482">
    <property type="component" value="Unassembled WGS sequence"/>
</dbReference>
<reference evidence="2 3" key="1">
    <citation type="submission" date="2016-07" db="EMBL/GenBank/DDBJ databases">
        <title>Caryophanon latum genome sequencing.</title>
        <authorList>
            <person name="Verma A."/>
            <person name="Pal Y."/>
            <person name="Krishnamurthi S."/>
        </authorList>
    </citation>
    <scope>NUCLEOTIDE SEQUENCE [LARGE SCALE GENOMIC DNA]</scope>
    <source>
        <strain evidence="2 3">DSM 14151</strain>
    </source>
</reference>
<dbReference type="InterPro" id="IPR026834">
    <property type="entry name" value="LHH"/>
</dbReference>
<keyword evidence="3" id="KW-1185">Reference proteome</keyword>
<feature type="domain" description="LHH" evidence="1">
    <location>
        <begin position="124"/>
        <end position="200"/>
    </location>
</feature>
<name>A0A1C0YZF2_9BACL</name>
<proteinExistence type="predicted"/>
<dbReference type="AlphaFoldDB" id="A0A1C0YZF2"/>
<dbReference type="RefSeq" id="WP_066462289.1">
    <property type="nucleotide sequence ID" value="NZ_MATO01000015.1"/>
</dbReference>
<comment type="caution">
    <text evidence="2">The sequence shown here is derived from an EMBL/GenBank/DDBJ whole genome shotgun (WGS) entry which is preliminary data.</text>
</comment>
<sequence>MSVLATIFGGAATEGVKTAAITEGTRATVITPEIVYGNLESTMAMPNLEVSNLDKVEATKISAETVNVELVERYKTVDEALKGASEAEKAIYEEAGLEKTLVNEREVLARTDIDYEAKDKFGQTNLERMEQGLAPEIDGKKVELHHIGQEMDSPLAELTRPEHRGEGNYSILHDVDKESTINRNAFNAEKEAHWKARAEQIKTAGGTS</sequence>
<evidence type="ECO:0000313" key="2">
    <source>
        <dbReference type="EMBL" id="OCS92493.1"/>
    </source>
</evidence>
<gene>
    <name evidence="2" type="ORF">A6K76_06300</name>
</gene>
<protein>
    <recommendedName>
        <fullName evidence="1">LHH domain-containing protein</fullName>
    </recommendedName>
</protein>
<evidence type="ECO:0000313" key="3">
    <source>
        <dbReference type="Proteomes" id="UP000093482"/>
    </source>
</evidence>
<evidence type="ECO:0000259" key="1">
    <source>
        <dbReference type="Pfam" id="PF14411"/>
    </source>
</evidence>
<dbReference type="EMBL" id="MATO01000015">
    <property type="protein sequence ID" value="OCS92493.1"/>
    <property type="molecule type" value="Genomic_DNA"/>
</dbReference>
<organism evidence="2 3">
    <name type="scientific">Caryophanon latum</name>
    <dbReference type="NCBI Taxonomy" id="33977"/>
    <lineage>
        <taxon>Bacteria</taxon>
        <taxon>Bacillati</taxon>
        <taxon>Bacillota</taxon>
        <taxon>Bacilli</taxon>
        <taxon>Bacillales</taxon>
        <taxon>Caryophanaceae</taxon>
        <taxon>Caryophanon</taxon>
    </lineage>
</organism>
<accession>A0A1C0YZF2</accession>